<dbReference type="AlphaFoldDB" id="A0AAI8V9Y0"/>
<keyword evidence="1" id="KW-1133">Transmembrane helix</keyword>
<sequence length="218" mass="23961">MNFAELQRMYLRALQIDLVNIVTDLQFKNAIELETLGVMSKMDSTLRTYIQAVRDHKYMTDAAQTAEDPFIVSSERGADCSVLEHAMTRARKGLQELDPEFKKEIIPTGPWSRVADGEDALPIGGTRHESLARLRHHDFSLRALAGALGAAFLIGPMWLLALKPDLVFDLAATTVCVTLFGLLLAVIVEKPDQVFAGTLAYAAVLMVFVGVIIQETSG</sequence>
<feature type="transmembrane region" description="Helical" evidence="1">
    <location>
        <begin position="194"/>
        <end position="213"/>
    </location>
</feature>
<protein>
    <submittedName>
        <fullName evidence="3">Uu.00g033830.m01.CDS01</fullName>
    </submittedName>
</protein>
<evidence type="ECO:0000313" key="4">
    <source>
        <dbReference type="Proteomes" id="UP001295740"/>
    </source>
</evidence>
<organism evidence="3 4">
    <name type="scientific">Anthostomella pinea</name>
    <dbReference type="NCBI Taxonomy" id="933095"/>
    <lineage>
        <taxon>Eukaryota</taxon>
        <taxon>Fungi</taxon>
        <taxon>Dikarya</taxon>
        <taxon>Ascomycota</taxon>
        <taxon>Pezizomycotina</taxon>
        <taxon>Sordariomycetes</taxon>
        <taxon>Xylariomycetidae</taxon>
        <taxon>Xylariales</taxon>
        <taxon>Xylariaceae</taxon>
        <taxon>Anthostomella</taxon>
    </lineage>
</organism>
<comment type="caution">
    <text evidence="3">The sequence shown here is derived from an EMBL/GenBank/DDBJ whole genome shotgun (WGS) entry which is preliminary data.</text>
</comment>
<keyword evidence="1" id="KW-0472">Membrane</keyword>
<dbReference type="InterPro" id="IPR046529">
    <property type="entry name" value="DUF6594"/>
</dbReference>
<keyword evidence="4" id="KW-1185">Reference proteome</keyword>
<proteinExistence type="predicted"/>
<accession>A0AAI8V9Y0</accession>
<dbReference type="Proteomes" id="UP001295740">
    <property type="component" value="Unassembled WGS sequence"/>
</dbReference>
<name>A0AAI8V9Y0_9PEZI</name>
<evidence type="ECO:0000256" key="1">
    <source>
        <dbReference type="SAM" id="Phobius"/>
    </source>
</evidence>
<feature type="transmembrane region" description="Helical" evidence="1">
    <location>
        <begin position="166"/>
        <end position="187"/>
    </location>
</feature>
<evidence type="ECO:0000259" key="2">
    <source>
        <dbReference type="Pfam" id="PF20237"/>
    </source>
</evidence>
<keyword evidence="1" id="KW-0812">Transmembrane</keyword>
<feature type="transmembrane region" description="Helical" evidence="1">
    <location>
        <begin position="139"/>
        <end position="160"/>
    </location>
</feature>
<dbReference type="EMBL" id="CAUWAG010000003">
    <property type="protein sequence ID" value="CAJ2500530.1"/>
    <property type="molecule type" value="Genomic_DNA"/>
</dbReference>
<dbReference type="Pfam" id="PF20237">
    <property type="entry name" value="DUF6594"/>
    <property type="match status" value="1"/>
</dbReference>
<feature type="domain" description="DUF6594" evidence="2">
    <location>
        <begin position="118"/>
        <end position="206"/>
    </location>
</feature>
<evidence type="ECO:0000313" key="3">
    <source>
        <dbReference type="EMBL" id="CAJ2500530.1"/>
    </source>
</evidence>
<reference evidence="3" key="1">
    <citation type="submission" date="2023-10" db="EMBL/GenBank/DDBJ databases">
        <authorList>
            <person name="Hackl T."/>
        </authorList>
    </citation>
    <scope>NUCLEOTIDE SEQUENCE</scope>
</reference>
<gene>
    <name evidence="3" type="ORF">KHLLAP_LOCUS998</name>
</gene>